<dbReference type="Proteomes" id="UP000003250">
    <property type="component" value="Unassembled WGS sequence"/>
</dbReference>
<reference evidence="1 2" key="1">
    <citation type="journal article" date="2012" name="J. Bacteriol.">
        <title>Draft Genome Sequence of Mesorhizobium alhagi CCNWXJ12-2T, a Novel Salt-Resistant Species Isolated from the Desert of Northwestern China.</title>
        <authorList>
            <person name="Zhou M."/>
            <person name="Chen W."/>
            <person name="Chen H."/>
            <person name="Wei G."/>
        </authorList>
    </citation>
    <scope>NUCLEOTIDE SEQUENCE [LARGE SCALE GENOMIC DNA]</scope>
    <source>
        <strain evidence="1 2">CCNWXJ12-2</strain>
    </source>
</reference>
<evidence type="ECO:0000313" key="1">
    <source>
        <dbReference type="EMBL" id="EHK57661.1"/>
    </source>
</evidence>
<organism evidence="1 2">
    <name type="scientific">Mesorhizobium alhagi CCNWXJ12-2</name>
    <dbReference type="NCBI Taxonomy" id="1107882"/>
    <lineage>
        <taxon>Bacteria</taxon>
        <taxon>Pseudomonadati</taxon>
        <taxon>Pseudomonadota</taxon>
        <taxon>Alphaproteobacteria</taxon>
        <taxon>Hyphomicrobiales</taxon>
        <taxon>Phyllobacteriaceae</taxon>
        <taxon>Allomesorhizobium</taxon>
    </lineage>
</organism>
<evidence type="ECO:0000313" key="2">
    <source>
        <dbReference type="Proteomes" id="UP000003250"/>
    </source>
</evidence>
<dbReference type="EMBL" id="AHAM01000058">
    <property type="protein sequence ID" value="EHK57661.1"/>
    <property type="molecule type" value="Genomic_DNA"/>
</dbReference>
<sequence length="42" mass="4756">MARHLFIAAFAAWALVGLVLPDGMLECQERQSFDTCHTVLHR</sequence>
<protein>
    <submittedName>
        <fullName evidence="1">Uncharacterized protein</fullName>
    </submittedName>
</protein>
<name>H0HNK8_9HYPH</name>
<dbReference type="AlphaFoldDB" id="H0HNK8"/>
<gene>
    <name evidence="1" type="ORF">MAXJ12_08654</name>
</gene>
<proteinExistence type="predicted"/>
<accession>H0HNK8</accession>
<keyword evidence="2" id="KW-1185">Reference proteome</keyword>